<reference evidence="3" key="1">
    <citation type="journal article" date="2020" name="Mol. Plant Microbe">
        <title>Rhizobial microsymbionts of the narrowly endemic Oxytropis species growing in Kamchatka are characterized by significant genetic diversity and possess a set of genes that are associated with T3SS and T6SS secretion systems and can affect the development of symbiosis.</title>
        <authorList>
            <person name="Safronova V."/>
            <person name="Guro P."/>
            <person name="Sazanova A."/>
            <person name="Kuznetsova I."/>
            <person name="Belimov A."/>
            <person name="Yakubov V."/>
            <person name="Chirak E."/>
            <person name="Afonin A."/>
            <person name="Gogolev Y."/>
            <person name="Andronov E."/>
            <person name="Tikhonovich I."/>
        </authorList>
    </citation>
    <scope>NUCLEOTIDE SEQUENCE [LARGE SCALE GENOMIC DNA]</scope>
    <source>
        <strain evidence="3">583</strain>
    </source>
</reference>
<accession>A0A7G6STN4</accession>
<proteinExistence type="predicted"/>
<dbReference type="RefSeq" id="WP_183464644.1">
    <property type="nucleotide sequence ID" value="NZ_CP050296.1"/>
</dbReference>
<evidence type="ECO:0000313" key="3">
    <source>
        <dbReference type="Proteomes" id="UP000515465"/>
    </source>
</evidence>
<keyword evidence="1" id="KW-0732">Signal</keyword>
<organism evidence="2 3">
    <name type="scientific">Mesorhizobium huakuii</name>
    <dbReference type="NCBI Taxonomy" id="28104"/>
    <lineage>
        <taxon>Bacteria</taxon>
        <taxon>Pseudomonadati</taxon>
        <taxon>Pseudomonadota</taxon>
        <taxon>Alphaproteobacteria</taxon>
        <taxon>Hyphomicrobiales</taxon>
        <taxon>Phyllobacteriaceae</taxon>
        <taxon>Mesorhizobium</taxon>
    </lineage>
</organism>
<dbReference type="EMBL" id="CP050296">
    <property type="protein sequence ID" value="QND57866.1"/>
    <property type="molecule type" value="Genomic_DNA"/>
</dbReference>
<gene>
    <name evidence="2" type="ORF">HB778_15610</name>
</gene>
<feature type="signal peptide" evidence="1">
    <location>
        <begin position="1"/>
        <end position="21"/>
    </location>
</feature>
<evidence type="ECO:0000256" key="1">
    <source>
        <dbReference type="SAM" id="SignalP"/>
    </source>
</evidence>
<sequence length="105" mass="11582">MRKAGFGLLIATLLITSPLNADILTDNCTAIGELARSIMQKRQNGTDMSVMMSVVEKLADDDPIKGIGKSMVIMAYEMPLFSEFKERTISEFANQVQVKCYQGSN</sequence>
<protein>
    <submittedName>
        <fullName evidence="2">Uncharacterized protein</fullName>
    </submittedName>
</protein>
<feature type="chain" id="PRO_5028868502" evidence="1">
    <location>
        <begin position="22"/>
        <end position="105"/>
    </location>
</feature>
<dbReference type="Proteomes" id="UP000515465">
    <property type="component" value="Chromosome"/>
</dbReference>
<name>A0A7G6STN4_9HYPH</name>
<dbReference type="AlphaFoldDB" id="A0A7G6STN4"/>
<evidence type="ECO:0000313" key="2">
    <source>
        <dbReference type="EMBL" id="QND57866.1"/>
    </source>
</evidence>